<proteinExistence type="predicted"/>
<keyword evidence="3" id="KW-1185">Reference proteome</keyword>
<dbReference type="InterPro" id="IPR012338">
    <property type="entry name" value="Beta-lactam/transpept-like"/>
</dbReference>
<protein>
    <submittedName>
        <fullName evidence="2">Serine hydrolase</fullName>
    </submittedName>
</protein>
<keyword evidence="2" id="KW-0378">Hydrolase</keyword>
<dbReference type="PANTHER" id="PTHR43283:SF7">
    <property type="entry name" value="BETA-LACTAMASE-RELATED DOMAIN-CONTAINING PROTEIN"/>
    <property type="match status" value="1"/>
</dbReference>
<accession>A0A246JGG3</accession>
<dbReference type="Gene3D" id="3.40.710.10">
    <property type="entry name" value="DD-peptidase/beta-lactamase superfamily"/>
    <property type="match status" value="1"/>
</dbReference>
<dbReference type="Pfam" id="PF00144">
    <property type="entry name" value="Beta-lactamase"/>
    <property type="match status" value="1"/>
</dbReference>
<gene>
    <name evidence="2" type="ORF">CDQ91_19130</name>
</gene>
<comment type="caution">
    <text evidence="2">The sequence shown here is derived from an EMBL/GenBank/DDBJ whole genome shotgun (WGS) entry which is preliminary data.</text>
</comment>
<dbReference type="EMBL" id="NISJ01000015">
    <property type="protein sequence ID" value="OWQ91663.1"/>
    <property type="molecule type" value="Genomic_DNA"/>
</dbReference>
<dbReference type="AlphaFoldDB" id="A0A246JGG3"/>
<evidence type="ECO:0000313" key="3">
    <source>
        <dbReference type="Proteomes" id="UP000197097"/>
    </source>
</evidence>
<reference evidence="2 3" key="1">
    <citation type="journal article" date="2002" name="Int. J. Syst. Evol. Microbiol.">
        <title>Sphingopyxis witflariensis sp. nov., isolated from activated sludge.</title>
        <authorList>
            <person name="Kampfer P."/>
            <person name="Witzenberger R."/>
            <person name="Denner E.B."/>
            <person name="Busse H.J."/>
            <person name="Neef A."/>
        </authorList>
    </citation>
    <scope>NUCLEOTIDE SEQUENCE [LARGE SCALE GENOMIC DNA]</scope>
    <source>
        <strain evidence="2 3">DSM 14551</strain>
    </source>
</reference>
<name>A0A246JGG3_9SPHN</name>
<evidence type="ECO:0000313" key="2">
    <source>
        <dbReference type="EMBL" id="OWQ91663.1"/>
    </source>
</evidence>
<dbReference type="SUPFAM" id="SSF56601">
    <property type="entry name" value="beta-lactamase/transpeptidase-like"/>
    <property type="match status" value="1"/>
</dbReference>
<dbReference type="GO" id="GO:0016787">
    <property type="term" value="F:hydrolase activity"/>
    <property type="evidence" value="ECO:0007669"/>
    <property type="project" value="UniProtKB-KW"/>
</dbReference>
<dbReference type="PANTHER" id="PTHR43283">
    <property type="entry name" value="BETA-LACTAMASE-RELATED"/>
    <property type="match status" value="1"/>
</dbReference>
<sequence length="366" mass="38867">MGKTREQTIIEVRNIIDNNDKNKHRNQEPDLKRIAPLLLLAGCAAAPAVQAAPAPGCAAALAYSSAHQGVAVLVLEDGKVRCSSDGVSTPQELWSGTKSLVGLMAAAAVQDRLLTLDEPASATLAEWREDPKKAAITIRQLLAMTSGQASTVGRPRGYLDSVNAPLAADPGTKFQYGPAPMQIIGEIIRRKLAAASLDADPRRYLERRILTPVGVTIGDWRNGPDGAPLMPQGLVLAAEQWAKVGEFVRRGGTQDGKALVDPAALAELFKGSDANPAYGLTWWLPRASPSDDPVTRSTDIVAHAPTLPADLVVAAGAGDQRLYVIPSRRLTIVRQARLDIAALAAGKKSGWSDTHFLSFFLSPTGE</sequence>
<dbReference type="Proteomes" id="UP000197097">
    <property type="component" value="Unassembled WGS sequence"/>
</dbReference>
<dbReference type="InterPro" id="IPR050789">
    <property type="entry name" value="Diverse_Enzym_Activities"/>
</dbReference>
<feature type="domain" description="Beta-lactamase-related" evidence="1">
    <location>
        <begin position="66"/>
        <end position="216"/>
    </location>
</feature>
<organism evidence="2 3">
    <name type="scientific">Sphingopyxis witflariensis</name>
    <dbReference type="NCBI Taxonomy" id="173675"/>
    <lineage>
        <taxon>Bacteria</taxon>
        <taxon>Pseudomonadati</taxon>
        <taxon>Pseudomonadota</taxon>
        <taxon>Alphaproteobacteria</taxon>
        <taxon>Sphingomonadales</taxon>
        <taxon>Sphingomonadaceae</taxon>
        <taxon>Sphingopyxis</taxon>
    </lineage>
</organism>
<dbReference type="InterPro" id="IPR001466">
    <property type="entry name" value="Beta-lactam-related"/>
</dbReference>
<evidence type="ECO:0000259" key="1">
    <source>
        <dbReference type="Pfam" id="PF00144"/>
    </source>
</evidence>